<sequence length="391" mass="44254">MDTKPKHTYILGAGFSMPLGGPSFEQLLSPDFENALKWVDGLPSEEVYFDVFQNIGERRENAQAISKKRFNVEELLEKLDDCEHCPWSDTFQDSILDAILSPDIAALVSNGTQSFIRARKLDLFRQINMAVRARLALETSYFVHQIPKSSERWVPYVEWFKQLTSNDTIISFNYDPVVELAAEFSERPYIEEELIGNLDCYLSPNSNMPKLLKLHGSSNWMDVENSEHVKIQLPRNCGHLDEISYETSLDVIRVVGGPGSTKRTLASGKLKAVWDAARIAIENCNILSIVGYSMPATDNFARDFILESLLTADRDNDLWLVDVVLGPGASSPAGQRAREILRQLLAYGRVQSSRVESFQRVRLLSQYAQDYLPWTRPTTAEKSRQLILATI</sequence>
<reference evidence="1 2" key="1">
    <citation type="submission" date="2019-02" db="EMBL/GenBank/DDBJ databases">
        <title>Deep-cultivation of Planctomycetes and their phenomic and genomic characterization uncovers novel biology.</title>
        <authorList>
            <person name="Wiegand S."/>
            <person name="Jogler M."/>
            <person name="Boedeker C."/>
            <person name="Pinto D."/>
            <person name="Vollmers J."/>
            <person name="Rivas-Marin E."/>
            <person name="Kohn T."/>
            <person name="Peeters S.H."/>
            <person name="Heuer A."/>
            <person name="Rast P."/>
            <person name="Oberbeckmann S."/>
            <person name="Bunk B."/>
            <person name="Jeske O."/>
            <person name="Meyerdierks A."/>
            <person name="Storesund J.E."/>
            <person name="Kallscheuer N."/>
            <person name="Luecker S."/>
            <person name="Lage O.M."/>
            <person name="Pohl T."/>
            <person name="Merkel B.J."/>
            <person name="Hornburger P."/>
            <person name="Mueller R.-W."/>
            <person name="Bruemmer F."/>
            <person name="Labrenz M."/>
            <person name="Spormann A.M."/>
            <person name="Op den Camp H."/>
            <person name="Overmann J."/>
            <person name="Amann R."/>
            <person name="Jetten M.S.M."/>
            <person name="Mascher T."/>
            <person name="Medema M.H."/>
            <person name="Devos D.P."/>
            <person name="Kaster A.-K."/>
            <person name="Ovreas L."/>
            <person name="Rohde M."/>
            <person name="Galperin M.Y."/>
            <person name="Jogler C."/>
        </authorList>
    </citation>
    <scope>NUCLEOTIDE SEQUENCE [LARGE SCALE GENOMIC DNA]</scope>
    <source>
        <strain evidence="1 2">Q31a</strain>
    </source>
</reference>
<organism evidence="1 2">
    <name type="scientific">Aureliella helgolandensis</name>
    <dbReference type="NCBI Taxonomy" id="2527968"/>
    <lineage>
        <taxon>Bacteria</taxon>
        <taxon>Pseudomonadati</taxon>
        <taxon>Planctomycetota</taxon>
        <taxon>Planctomycetia</taxon>
        <taxon>Pirellulales</taxon>
        <taxon>Pirellulaceae</taxon>
        <taxon>Aureliella</taxon>
    </lineage>
</organism>
<evidence type="ECO:0000313" key="1">
    <source>
        <dbReference type="EMBL" id="QDV26657.1"/>
    </source>
</evidence>
<gene>
    <name evidence="1" type="ORF">Q31a_50330</name>
</gene>
<evidence type="ECO:0000313" key="2">
    <source>
        <dbReference type="Proteomes" id="UP000318017"/>
    </source>
</evidence>
<evidence type="ECO:0008006" key="3">
    <source>
        <dbReference type="Google" id="ProtNLM"/>
    </source>
</evidence>
<accession>A0A518GDM5</accession>
<dbReference type="RefSeq" id="WP_145082911.1">
    <property type="nucleotide sequence ID" value="NZ_CP036298.1"/>
</dbReference>
<dbReference type="KEGG" id="ahel:Q31a_50330"/>
<protein>
    <recommendedName>
        <fullName evidence="3">SIR2-like domain-containing protein</fullName>
    </recommendedName>
</protein>
<dbReference type="OrthoDB" id="7054911at2"/>
<dbReference type="Proteomes" id="UP000318017">
    <property type="component" value="Chromosome"/>
</dbReference>
<dbReference type="AlphaFoldDB" id="A0A518GDM5"/>
<name>A0A518GDM5_9BACT</name>
<dbReference type="EMBL" id="CP036298">
    <property type="protein sequence ID" value="QDV26657.1"/>
    <property type="molecule type" value="Genomic_DNA"/>
</dbReference>
<proteinExistence type="predicted"/>
<keyword evidence="2" id="KW-1185">Reference proteome</keyword>